<evidence type="ECO:0000256" key="1">
    <source>
        <dbReference type="SAM" id="Phobius"/>
    </source>
</evidence>
<keyword evidence="3" id="KW-1185">Reference proteome</keyword>
<feature type="transmembrane region" description="Helical" evidence="1">
    <location>
        <begin position="57"/>
        <end position="81"/>
    </location>
</feature>
<sequence>MLTMGALFFLDDASAEVTAPVPAPRWVRVGTRAGLASLVALPVWIVSLLVERSRLPGVWLLWLSLEFAALFIGGLAFAALLGRGRGGPEPGVLAATELVVLTLGALAAPGEWTLLGLRTVDWTVAHVRWSVLLVAGVAGLAWASRDSAWRRRTAKPSSIATRP</sequence>
<reference evidence="2 3" key="1">
    <citation type="submission" date="2019-10" db="EMBL/GenBank/DDBJ databases">
        <title>Whole genome shotgun sequence of Acrocarpospora corrugata NBRC 13972.</title>
        <authorList>
            <person name="Ichikawa N."/>
            <person name="Kimura A."/>
            <person name="Kitahashi Y."/>
            <person name="Komaki H."/>
            <person name="Oguchi A."/>
        </authorList>
    </citation>
    <scope>NUCLEOTIDE SEQUENCE [LARGE SCALE GENOMIC DNA]</scope>
    <source>
        <strain evidence="2 3">NBRC 13972</strain>
    </source>
</reference>
<evidence type="ECO:0000313" key="2">
    <source>
        <dbReference type="EMBL" id="GES04962.1"/>
    </source>
</evidence>
<dbReference type="Proteomes" id="UP000334990">
    <property type="component" value="Unassembled WGS sequence"/>
</dbReference>
<accession>A0A5M3WAC8</accession>
<comment type="caution">
    <text evidence="2">The sequence shown here is derived from an EMBL/GenBank/DDBJ whole genome shotgun (WGS) entry which is preliminary data.</text>
</comment>
<keyword evidence="1" id="KW-1133">Transmembrane helix</keyword>
<proteinExistence type="predicted"/>
<dbReference type="EMBL" id="BLAD01000090">
    <property type="protein sequence ID" value="GES04962.1"/>
    <property type="molecule type" value="Genomic_DNA"/>
</dbReference>
<organism evidence="2 3">
    <name type="scientific">Acrocarpospora corrugata</name>
    <dbReference type="NCBI Taxonomy" id="35763"/>
    <lineage>
        <taxon>Bacteria</taxon>
        <taxon>Bacillati</taxon>
        <taxon>Actinomycetota</taxon>
        <taxon>Actinomycetes</taxon>
        <taxon>Streptosporangiales</taxon>
        <taxon>Streptosporangiaceae</taxon>
        <taxon>Acrocarpospora</taxon>
    </lineage>
</organism>
<keyword evidence="1" id="KW-0472">Membrane</keyword>
<feature type="transmembrane region" description="Helical" evidence="1">
    <location>
        <begin position="126"/>
        <end position="143"/>
    </location>
</feature>
<keyword evidence="1" id="KW-0812">Transmembrane</keyword>
<gene>
    <name evidence="2" type="ORF">Acor_70300</name>
</gene>
<evidence type="ECO:0000313" key="3">
    <source>
        <dbReference type="Proteomes" id="UP000334990"/>
    </source>
</evidence>
<protein>
    <submittedName>
        <fullName evidence="2">Uncharacterized protein</fullName>
    </submittedName>
</protein>
<dbReference type="AlphaFoldDB" id="A0A5M3WAC8"/>
<feature type="transmembrane region" description="Helical" evidence="1">
    <location>
        <begin position="31"/>
        <end position="50"/>
    </location>
</feature>
<name>A0A5M3WAC8_9ACTN</name>